<accession>A0ABZ2TQ53</accession>
<dbReference type="InterPro" id="IPR027417">
    <property type="entry name" value="P-loop_NTPase"/>
</dbReference>
<evidence type="ECO:0000256" key="7">
    <source>
        <dbReference type="ARBA" id="ARBA00023136"/>
    </source>
</evidence>
<feature type="domain" description="ABC transmembrane type-1" evidence="10">
    <location>
        <begin position="159"/>
        <end position="435"/>
    </location>
</feature>
<dbReference type="InterPro" id="IPR011527">
    <property type="entry name" value="ABC1_TM_dom"/>
</dbReference>
<dbReference type="PROSITE" id="PS50990">
    <property type="entry name" value="PEPTIDASE_C39"/>
    <property type="match status" value="1"/>
</dbReference>
<evidence type="ECO:0000313" key="12">
    <source>
        <dbReference type="EMBL" id="WYM97288.1"/>
    </source>
</evidence>
<dbReference type="InterPro" id="IPR017871">
    <property type="entry name" value="ABC_transporter-like_CS"/>
</dbReference>
<evidence type="ECO:0000256" key="3">
    <source>
        <dbReference type="ARBA" id="ARBA00022692"/>
    </source>
</evidence>
<feature type="domain" description="ABC transporter" evidence="9">
    <location>
        <begin position="470"/>
        <end position="673"/>
    </location>
</feature>
<keyword evidence="3 8" id="KW-0812">Transmembrane</keyword>
<keyword evidence="4" id="KW-0378">Hydrolase</keyword>
<dbReference type="Gene3D" id="1.20.1560.10">
    <property type="entry name" value="ABC transporter type 1, transmembrane domain"/>
    <property type="match status" value="1"/>
</dbReference>
<dbReference type="PANTHER" id="PTHR43394:SF1">
    <property type="entry name" value="ATP-BINDING CASSETTE SUB-FAMILY B MEMBER 10, MITOCHONDRIAL"/>
    <property type="match status" value="1"/>
</dbReference>
<name>A0ABZ2TQ53_9BACT</name>
<dbReference type="InterPro" id="IPR003439">
    <property type="entry name" value="ABC_transporter-like_ATP-bd"/>
</dbReference>
<dbReference type="Pfam" id="PF00005">
    <property type="entry name" value="ABC_tran"/>
    <property type="match status" value="1"/>
</dbReference>
<feature type="transmembrane region" description="Helical" evidence="8">
    <location>
        <begin position="299"/>
        <end position="315"/>
    </location>
</feature>
<comment type="similarity">
    <text evidence="2">Belongs to the ABC transporter superfamily.</text>
</comment>
<evidence type="ECO:0000256" key="5">
    <source>
        <dbReference type="ARBA" id="ARBA00022807"/>
    </source>
</evidence>
<dbReference type="PROSITE" id="PS50929">
    <property type="entry name" value="ABC_TM1F"/>
    <property type="match status" value="1"/>
</dbReference>
<organism evidence="12 13">
    <name type="scientific">Metamycoplasma faucium</name>
    <dbReference type="NCBI Taxonomy" id="56142"/>
    <lineage>
        <taxon>Bacteria</taxon>
        <taxon>Bacillati</taxon>
        <taxon>Mycoplasmatota</taxon>
        <taxon>Mycoplasmoidales</taxon>
        <taxon>Metamycoplasmataceae</taxon>
        <taxon>Metamycoplasma</taxon>
    </lineage>
</organism>
<dbReference type="Proteomes" id="UP001622612">
    <property type="component" value="Chromosome"/>
</dbReference>
<comment type="subcellular location">
    <subcellularLocation>
        <location evidence="1">Cell membrane</location>
        <topology evidence="1">Multi-pass membrane protein</topology>
    </subcellularLocation>
</comment>
<dbReference type="InterPro" id="IPR005074">
    <property type="entry name" value="Peptidase_C39"/>
</dbReference>
<keyword evidence="5" id="KW-0788">Thiol protease</keyword>
<dbReference type="PROSITE" id="PS00211">
    <property type="entry name" value="ABC_TRANSPORTER_1"/>
    <property type="match status" value="1"/>
</dbReference>
<dbReference type="Gene3D" id="3.40.50.300">
    <property type="entry name" value="P-loop containing nucleotide triphosphate hydrolases"/>
    <property type="match status" value="1"/>
</dbReference>
<protein>
    <submittedName>
        <fullName evidence="12">Cysteine peptidase family C39 domain-containing protein</fullName>
    </submittedName>
</protein>
<gene>
    <name evidence="12" type="ORF">LQ356_00110</name>
</gene>
<evidence type="ECO:0000259" key="11">
    <source>
        <dbReference type="PROSITE" id="PS50990"/>
    </source>
</evidence>
<dbReference type="InterPro" id="IPR039421">
    <property type="entry name" value="Type_1_exporter"/>
</dbReference>
<feature type="transmembrane region" description="Helical" evidence="8">
    <location>
        <begin position="267"/>
        <end position="293"/>
    </location>
</feature>
<feature type="transmembrane region" description="Helical" evidence="8">
    <location>
        <begin position="155"/>
        <end position="183"/>
    </location>
</feature>
<feature type="transmembrane region" description="Helical" evidence="8">
    <location>
        <begin position="411"/>
        <end position="436"/>
    </location>
</feature>
<dbReference type="NCBIfam" id="NF045998">
    <property type="entry name" value="cleave_ABC_plasm"/>
    <property type="match status" value="1"/>
</dbReference>
<keyword evidence="6 8" id="KW-1133">Transmembrane helix</keyword>
<evidence type="ECO:0000256" key="4">
    <source>
        <dbReference type="ARBA" id="ARBA00022801"/>
    </source>
</evidence>
<dbReference type="Pfam" id="PF00664">
    <property type="entry name" value="ABC_membrane"/>
    <property type="match status" value="1"/>
</dbReference>
<keyword evidence="13" id="KW-1185">Reference proteome</keyword>
<feature type="transmembrane region" description="Helical" evidence="8">
    <location>
        <begin position="385"/>
        <end position="405"/>
    </location>
</feature>
<proteinExistence type="inferred from homology"/>
<dbReference type="Pfam" id="PF03412">
    <property type="entry name" value="Peptidase_C39"/>
    <property type="match status" value="1"/>
</dbReference>
<sequence length="673" mass="79057">MTLDYLQTDEKDCGLIVLTSFFKKYYRKKLNINILKSEVNYSENGINIFSLTNLGEKIGLTLEALQGDFSSFLSLNIDEEIIALILDNNYYHYVIIENKDEEYVYLLDPAKGKIKLKLNDFKNKYLNIIITVNKNGNIDEKYLMHEKLDLFSNNIWPIILMLIMSFLGQILLFGSTYFIKYILDEIIAKNNNEKTLSIFLFFGWVFLLRIINNYLNSLLEQKLSRKFQYDLLNLFFKKTIHGKSLSLQKINKSDYIQRLNSIGEISLYYTNVINILFTNSISLLITSICLGIINWKLYILILGISLTKFIIIFYFKKNLHNKYPKLINNQIEITNKNFEIFLNNIYSKNPEYQTLSINKINDLLNAQKELNLSILNTTNWNKTTITFLNVLEQILIMYIGVNFFFSKNLSIGNLLLFNSLIMYIDLPIESLTNFLLNFKIMKQNIIRFEFVVFLAEENKNERYIQKISNIKIKNLSFNYDDRKIFDNISLDLNQNIIIEGKNGVGKSTFLKLLYGLYDEYQGNILINNEDELKIINLNDFRQKIYINSNNIYFPNLTIVEFITLKNEKALNTLKHNIEKYNLIELLIYFNLFFDTKIEDGGMNLSSGQRQLINLLQLFCFSYDLILLDEAFENISINVFTKLKDAIKDFQSEALFIEISHSKKYINNGKIINF</sequence>
<keyword evidence="7 8" id="KW-0472">Membrane</keyword>
<dbReference type="Gene3D" id="3.90.70.10">
    <property type="entry name" value="Cysteine proteinases"/>
    <property type="match status" value="1"/>
</dbReference>
<feature type="domain" description="Peptidase C39" evidence="11">
    <location>
        <begin position="7"/>
        <end position="132"/>
    </location>
</feature>
<evidence type="ECO:0000256" key="6">
    <source>
        <dbReference type="ARBA" id="ARBA00022989"/>
    </source>
</evidence>
<evidence type="ECO:0000256" key="8">
    <source>
        <dbReference type="SAM" id="Phobius"/>
    </source>
</evidence>
<evidence type="ECO:0000256" key="1">
    <source>
        <dbReference type="ARBA" id="ARBA00004651"/>
    </source>
</evidence>
<dbReference type="EMBL" id="CP088155">
    <property type="protein sequence ID" value="WYM97288.1"/>
    <property type="molecule type" value="Genomic_DNA"/>
</dbReference>
<evidence type="ECO:0000256" key="2">
    <source>
        <dbReference type="ARBA" id="ARBA00005417"/>
    </source>
</evidence>
<dbReference type="PANTHER" id="PTHR43394">
    <property type="entry name" value="ATP-DEPENDENT PERMEASE MDL1, MITOCHONDRIAL"/>
    <property type="match status" value="1"/>
</dbReference>
<feature type="transmembrane region" description="Helical" evidence="8">
    <location>
        <begin position="195"/>
        <end position="215"/>
    </location>
</feature>
<dbReference type="PROSITE" id="PS50893">
    <property type="entry name" value="ABC_TRANSPORTER_2"/>
    <property type="match status" value="1"/>
</dbReference>
<dbReference type="SUPFAM" id="SSF52540">
    <property type="entry name" value="P-loop containing nucleoside triphosphate hydrolases"/>
    <property type="match status" value="1"/>
</dbReference>
<dbReference type="RefSeq" id="WP_405311655.1">
    <property type="nucleotide sequence ID" value="NZ_CP088155.1"/>
</dbReference>
<evidence type="ECO:0000259" key="9">
    <source>
        <dbReference type="PROSITE" id="PS50893"/>
    </source>
</evidence>
<dbReference type="SUPFAM" id="SSF90123">
    <property type="entry name" value="ABC transporter transmembrane region"/>
    <property type="match status" value="1"/>
</dbReference>
<evidence type="ECO:0000313" key="13">
    <source>
        <dbReference type="Proteomes" id="UP001622612"/>
    </source>
</evidence>
<keyword evidence="5" id="KW-0645">Protease</keyword>
<dbReference type="InterPro" id="IPR036640">
    <property type="entry name" value="ABC1_TM_sf"/>
</dbReference>
<reference evidence="12" key="1">
    <citation type="submission" date="2021-11" db="EMBL/GenBank/DDBJ databases">
        <title>The first genome sequence of unculturable Mycoplasma faucium obtained by de novo assembly of metagenomic reads.</title>
        <authorList>
            <person name="Sabat A.J."/>
            <person name="Bathoorn E."/>
            <person name="Akkerboom V."/>
            <person name="Friedrich A.W."/>
        </authorList>
    </citation>
    <scope>NUCLEOTIDE SEQUENCE [LARGE SCALE GENOMIC DNA]</scope>
    <source>
        <strain evidence="12">UMCG-MFM1</strain>
    </source>
</reference>
<evidence type="ECO:0000259" key="10">
    <source>
        <dbReference type="PROSITE" id="PS50929"/>
    </source>
</evidence>